<dbReference type="Pfam" id="PF12840">
    <property type="entry name" value="HTH_20"/>
    <property type="match status" value="1"/>
</dbReference>
<dbReference type="PANTHER" id="PTHR43132:SF2">
    <property type="entry name" value="ARSENICAL RESISTANCE OPERON REPRESSOR ARSR-RELATED"/>
    <property type="match status" value="1"/>
</dbReference>
<dbReference type="InterPro" id="IPR036390">
    <property type="entry name" value="WH_DNA-bd_sf"/>
</dbReference>
<evidence type="ECO:0000256" key="2">
    <source>
        <dbReference type="ARBA" id="ARBA00023125"/>
    </source>
</evidence>
<evidence type="ECO:0000259" key="6">
    <source>
        <dbReference type="SMART" id="SM00418"/>
    </source>
</evidence>
<dbReference type="Proteomes" id="UP000319894">
    <property type="component" value="Unassembled WGS sequence"/>
</dbReference>
<feature type="domain" description="HTH arsR-type" evidence="6">
    <location>
        <begin position="42"/>
        <end position="115"/>
    </location>
</feature>
<evidence type="ECO:0000313" key="8">
    <source>
        <dbReference type="Proteomes" id="UP000319894"/>
    </source>
</evidence>
<dbReference type="RefSeq" id="WP_144260880.1">
    <property type="nucleotide sequence ID" value="NZ_QMDX01000002.1"/>
</dbReference>
<keyword evidence="5" id="KW-0812">Transmembrane</keyword>
<dbReference type="InterPro" id="IPR001845">
    <property type="entry name" value="HTH_ArsR_DNA-bd_dom"/>
</dbReference>
<dbReference type="EMBL" id="QMDX01000002">
    <property type="protein sequence ID" value="TSD15040.1"/>
    <property type="molecule type" value="Genomic_DNA"/>
</dbReference>
<dbReference type="PANTHER" id="PTHR43132">
    <property type="entry name" value="ARSENICAL RESISTANCE OPERON REPRESSOR ARSR-RELATED"/>
    <property type="match status" value="1"/>
</dbReference>
<keyword evidence="5" id="KW-0472">Membrane</keyword>
<dbReference type="Gene3D" id="1.10.10.10">
    <property type="entry name" value="Winged helix-like DNA-binding domain superfamily/Winged helix DNA-binding domain"/>
    <property type="match status" value="1"/>
</dbReference>
<name>A0A554NDE7_9EURY</name>
<dbReference type="SMART" id="SM00418">
    <property type="entry name" value="HTH_ARSR"/>
    <property type="match status" value="1"/>
</dbReference>
<comment type="caution">
    <text evidence="7">The sequence shown here is derived from an EMBL/GenBank/DDBJ whole genome shotgun (WGS) entry which is preliminary data.</text>
</comment>
<dbReference type="AlphaFoldDB" id="A0A554NDE7"/>
<organism evidence="7 8">
    <name type="scientific">Haloglomus irregulare</name>
    <dbReference type="NCBI Taxonomy" id="2234134"/>
    <lineage>
        <taxon>Archaea</taxon>
        <taxon>Methanobacteriati</taxon>
        <taxon>Methanobacteriota</taxon>
        <taxon>Stenosarchaea group</taxon>
        <taxon>Halobacteria</taxon>
        <taxon>Halobacteriales</taxon>
        <taxon>Natronomonadaceae</taxon>
        <taxon>Haloglomus</taxon>
    </lineage>
</organism>
<evidence type="ECO:0000313" key="7">
    <source>
        <dbReference type="EMBL" id="TSD15040.1"/>
    </source>
</evidence>
<dbReference type="GO" id="GO:0003677">
    <property type="term" value="F:DNA binding"/>
    <property type="evidence" value="ECO:0007669"/>
    <property type="project" value="UniProtKB-KW"/>
</dbReference>
<accession>A0A554NDE7</accession>
<dbReference type="InterPro" id="IPR051011">
    <property type="entry name" value="Metal_resp_trans_reg"/>
</dbReference>
<dbReference type="GO" id="GO:0003700">
    <property type="term" value="F:DNA-binding transcription factor activity"/>
    <property type="evidence" value="ECO:0007669"/>
    <property type="project" value="InterPro"/>
</dbReference>
<sequence length="209" mass="21748">MSELLSSDTDTEVGSGDVADEADGREEGELQTMWLDSDEAGDLLSSLASDTARSVLTSLHEEPATASEVADRVDTSLQNARHHLNSLQEADLVEVRETRYSSKGREMSVYAPASDPTVVFVGSREHDGGLLDSLRSLLPALTVLAVASLLVQWLVVPSIGTAATGELPRIGEGLGGGVAPLALPVGAVFLAGGLLVAGLVVALSRWTTT</sequence>
<feature type="transmembrane region" description="Helical" evidence="5">
    <location>
        <begin position="137"/>
        <end position="159"/>
    </location>
</feature>
<evidence type="ECO:0000256" key="1">
    <source>
        <dbReference type="ARBA" id="ARBA00023015"/>
    </source>
</evidence>
<evidence type="ECO:0000256" key="4">
    <source>
        <dbReference type="SAM" id="MobiDB-lite"/>
    </source>
</evidence>
<keyword evidence="5" id="KW-1133">Transmembrane helix</keyword>
<evidence type="ECO:0000256" key="3">
    <source>
        <dbReference type="ARBA" id="ARBA00023163"/>
    </source>
</evidence>
<reference evidence="7 8" key="1">
    <citation type="submission" date="2018-06" db="EMBL/GenBank/DDBJ databases">
        <title>Natronomonas sp. F16-60 a new haloarchaeon isolated from a solar saltern of Isla Cristina, Huelva, Spain.</title>
        <authorList>
            <person name="Duran-Viseras A."/>
            <person name="Sanchez-Porro C."/>
            <person name="Ventosa A."/>
        </authorList>
    </citation>
    <scope>NUCLEOTIDE SEQUENCE [LARGE SCALE GENOMIC DNA]</scope>
    <source>
        <strain evidence="7 8">F16-60</strain>
    </source>
</reference>
<feature type="transmembrane region" description="Helical" evidence="5">
    <location>
        <begin position="179"/>
        <end position="203"/>
    </location>
</feature>
<dbReference type="InterPro" id="IPR011991">
    <property type="entry name" value="ArsR-like_HTH"/>
</dbReference>
<evidence type="ECO:0000256" key="5">
    <source>
        <dbReference type="SAM" id="Phobius"/>
    </source>
</evidence>
<dbReference type="SUPFAM" id="SSF46785">
    <property type="entry name" value="Winged helix' DNA-binding domain"/>
    <property type="match status" value="1"/>
</dbReference>
<keyword evidence="3" id="KW-0804">Transcription</keyword>
<gene>
    <name evidence="7" type="ORF">DP107_04035</name>
</gene>
<dbReference type="OrthoDB" id="11368at2157"/>
<dbReference type="InterPro" id="IPR036388">
    <property type="entry name" value="WH-like_DNA-bd_sf"/>
</dbReference>
<keyword evidence="2" id="KW-0238">DNA-binding</keyword>
<feature type="region of interest" description="Disordered" evidence="4">
    <location>
        <begin position="1"/>
        <end position="30"/>
    </location>
</feature>
<proteinExistence type="predicted"/>
<dbReference type="InParanoid" id="A0A554NDE7"/>
<protein>
    <submittedName>
        <fullName evidence="7">ArsR family transcriptional regulator</fullName>
    </submittedName>
</protein>
<keyword evidence="1" id="KW-0805">Transcription regulation</keyword>
<dbReference type="CDD" id="cd00090">
    <property type="entry name" value="HTH_ARSR"/>
    <property type="match status" value="1"/>
</dbReference>
<keyword evidence="8" id="KW-1185">Reference proteome</keyword>